<comment type="caution">
    <text evidence="2">The sequence shown here is derived from an EMBL/GenBank/DDBJ whole genome shotgun (WGS) entry which is preliminary data.</text>
</comment>
<keyword evidence="1" id="KW-1133">Transmembrane helix</keyword>
<feature type="transmembrane region" description="Helical" evidence="1">
    <location>
        <begin position="64"/>
        <end position="84"/>
    </location>
</feature>
<keyword evidence="3" id="KW-1185">Reference proteome</keyword>
<protein>
    <submittedName>
        <fullName evidence="2">Uncharacterized protein</fullName>
    </submittedName>
</protein>
<reference evidence="2 3" key="1">
    <citation type="submission" date="2022-11" db="EMBL/GenBank/DDBJ databases">
        <title>Anaerobic phenanthrene biodegradation by a DNRA strain PheN6.</title>
        <authorList>
            <person name="Zhang Z."/>
        </authorList>
    </citation>
    <scope>NUCLEOTIDE SEQUENCE [LARGE SCALE GENOMIC DNA]</scope>
    <source>
        <strain evidence="2 3">PheN6</strain>
    </source>
</reference>
<evidence type="ECO:0000256" key="1">
    <source>
        <dbReference type="SAM" id="Phobius"/>
    </source>
</evidence>
<organism evidence="2 3">
    <name type="scientific">Intrasporangium calvum</name>
    <dbReference type="NCBI Taxonomy" id="53358"/>
    <lineage>
        <taxon>Bacteria</taxon>
        <taxon>Bacillati</taxon>
        <taxon>Actinomycetota</taxon>
        <taxon>Actinomycetes</taxon>
        <taxon>Micrococcales</taxon>
        <taxon>Intrasporangiaceae</taxon>
        <taxon>Intrasporangium</taxon>
    </lineage>
</organism>
<proteinExistence type="predicted"/>
<gene>
    <name evidence="2" type="ORF">OO014_19100</name>
</gene>
<evidence type="ECO:0000313" key="3">
    <source>
        <dbReference type="Proteomes" id="UP001150259"/>
    </source>
</evidence>
<feature type="transmembrane region" description="Helical" evidence="1">
    <location>
        <begin position="96"/>
        <end position="115"/>
    </location>
</feature>
<dbReference type="Proteomes" id="UP001150259">
    <property type="component" value="Unassembled WGS sequence"/>
</dbReference>
<dbReference type="RefSeq" id="WP_272463915.1">
    <property type="nucleotide sequence ID" value="NZ_JAPFQL010000146.1"/>
</dbReference>
<feature type="transmembrane region" description="Helical" evidence="1">
    <location>
        <begin position="36"/>
        <end position="57"/>
    </location>
</feature>
<accession>A0ABT5GMF4</accession>
<dbReference type="EMBL" id="JAPFQL010000146">
    <property type="protein sequence ID" value="MDC5699362.1"/>
    <property type="molecule type" value="Genomic_DNA"/>
</dbReference>
<keyword evidence="1" id="KW-0812">Transmembrane</keyword>
<name>A0ABT5GMF4_9MICO</name>
<evidence type="ECO:0000313" key="2">
    <source>
        <dbReference type="EMBL" id="MDC5699362.1"/>
    </source>
</evidence>
<sequence length="119" mass="12183">MDAPAPRRWRWAAPVCMVLLAGTLIGRATRDGDLSYLEVLSVGLGIMAFVGACALAVRDGFAARAAAVLVATCAAAGILLGTTVGSPGEPAHPAQSMDWAVLALATAVIVITLRASRRI</sequence>
<keyword evidence="1" id="KW-0472">Membrane</keyword>